<gene>
    <name evidence="2" type="ORF">NVS88_10090</name>
</gene>
<keyword evidence="3" id="KW-1185">Reference proteome</keyword>
<feature type="transmembrane region" description="Helical" evidence="1">
    <location>
        <begin position="57"/>
        <end position="77"/>
    </location>
</feature>
<dbReference type="RefSeq" id="WP_277834048.1">
    <property type="nucleotide sequence ID" value="NZ_JAAIVF010000005.1"/>
</dbReference>
<name>A0A9X4M0F6_9ACTN</name>
<sequence>MSHEVPAATPIAQPSPARKPGAILMGVAVVAFFVGIASIAAVFLIPALGGGEPDLTLYLLSMLCPLGLVLGVVAALVSGRRARE</sequence>
<dbReference type="Proteomes" id="UP001152755">
    <property type="component" value="Unassembled WGS sequence"/>
</dbReference>
<feature type="transmembrane region" description="Helical" evidence="1">
    <location>
        <begin position="21"/>
        <end position="45"/>
    </location>
</feature>
<dbReference type="EMBL" id="JANRHA010000005">
    <property type="protein sequence ID" value="MDG3014906.1"/>
    <property type="molecule type" value="Genomic_DNA"/>
</dbReference>
<accession>A0A9X4M0F6</accession>
<evidence type="ECO:0000313" key="3">
    <source>
        <dbReference type="Proteomes" id="UP001152755"/>
    </source>
</evidence>
<dbReference type="AlphaFoldDB" id="A0A9X4M0F6"/>
<proteinExistence type="predicted"/>
<evidence type="ECO:0000313" key="2">
    <source>
        <dbReference type="EMBL" id="MDG3014906.1"/>
    </source>
</evidence>
<reference evidence="2" key="1">
    <citation type="submission" date="2022-08" db="EMBL/GenBank/DDBJ databases">
        <title>Genome analysis of Corynebacteriales strain.</title>
        <authorList>
            <person name="Lee S.D."/>
        </authorList>
    </citation>
    <scope>NUCLEOTIDE SEQUENCE</scope>
    <source>
        <strain evidence="2">D3-21</strain>
    </source>
</reference>
<keyword evidence="1" id="KW-0812">Transmembrane</keyword>
<evidence type="ECO:0000256" key="1">
    <source>
        <dbReference type="SAM" id="Phobius"/>
    </source>
</evidence>
<keyword evidence="1" id="KW-1133">Transmembrane helix</keyword>
<comment type="caution">
    <text evidence="2">The sequence shown here is derived from an EMBL/GenBank/DDBJ whole genome shotgun (WGS) entry which is preliminary data.</text>
</comment>
<protein>
    <submittedName>
        <fullName evidence="2">Uncharacterized protein</fullName>
    </submittedName>
</protein>
<keyword evidence="1" id="KW-0472">Membrane</keyword>
<organism evidence="2 3">
    <name type="scientific">Speluncibacter jeojiensis</name>
    <dbReference type="NCBI Taxonomy" id="2710754"/>
    <lineage>
        <taxon>Bacteria</taxon>
        <taxon>Bacillati</taxon>
        <taxon>Actinomycetota</taxon>
        <taxon>Actinomycetes</taxon>
        <taxon>Mycobacteriales</taxon>
        <taxon>Speluncibacteraceae</taxon>
        <taxon>Speluncibacter</taxon>
    </lineage>
</organism>